<dbReference type="GO" id="GO:0008987">
    <property type="term" value="F:quinolinate synthetase A activity"/>
    <property type="evidence" value="ECO:0007669"/>
    <property type="project" value="UniProtKB-UniRule"/>
</dbReference>
<dbReference type="OrthoDB" id="9801204at2"/>
<dbReference type="GO" id="GO:0034628">
    <property type="term" value="P:'de novo' NAD+ biosynthetic process from L-aspartate"/>
    <property type="evidence" value="ECO:0007669"/>
    <property type="project" value="TreeGrafter"/>
</dbReference>
<keyword evidence="9 13" id="KW-0408">Iron</keyword>
<proteinExistence type="inferred from homology"/>
<gene>
    <name evidence="13" type="primary">nadA</name>
    <name evidence="14" type="ORF">UG56_021470</name>
</gene>
<keyword evidence="10 13" id="KW-0411">Iron-sulfur</keyword>
<evidence type="ECO:0000256" key="3">
    <source>
        <dbReference type="ARBA" id="ARBA00012669"/>
    </source>
</evidence>
<dbReference type="AlphaFoldDB" id="A0A1J4MZF0"/>
<comment type="function">
    <text evidence="1 13">Catalyzes the condensation of iminoaspartate with dihydroxyacetone phosphate to form quinolinate.</text>
</comment>
<keyword evidence="7 13" id="KW-0808">Transferase</keyword>
<feature type="binding site" evidence="13">
    <location>
        <position position="336"/>
    </location>
    <ligand>
        <name>[4Fe-4S] cluster</name>
        <dbReference type="ChEBI" id="CHEBI:49883"/>
    </ligand>
</feature>
<organism evidence="14 15">
    <name type="scientific">Nocardioides luteus</name>
    <dbReference type="NCBI Taxonomy" id="1844"/>
    <lineage>
        <taxon>Bacteria</taxon>
        <taxon>Bacillati</taxon>
        <taxon>Actinomycetota</taxon>
        <taxon>Actinomycetes</taxon>
        <taxon>Propionibacteriales</taxon>
        <taxon>Nocardioidaceae</taxon>
        <taxon>Nocardioides</taxon>
    </lineage>
</organism>
<dbReference type="NCBIfam" id="NF006883">
    <property type="entry name" value="PRK09375.2-4"/>
    <property type="match status" value="1"/>
</dbReference>
<feature type="binding site" evidence="13">
    <location>
        <position position="74"/>
    </location>
    <ligand>
        <name>iminosuccinate</name>
        <dbReference type="ChEBI" id="CHEBI:77875"/>
    </ligand>
</feature>
<evidence type="ECO:0000256" key="7">
    <source>
        <dbReference type="ARBA" id="ARBA00022679"/>
    </source>
</evidence>
<accession>A0A1J4MZF0</accession>
<comment type="similarity">
    <text evidence="13">Belongs to the quinolinate synthase family. Type 3 subfamily.</text>
</comment>
<dbReference type="FunFam" id="3.40.50.10800:FF:000001">
    <property type="entry name" value="Quinolinate synthase A"/>
    <property type="match status" value="1"/>
</dbReference>
<comment type="caution">
    <text evidence="14">The sequence shown here is derived from an EMBL/GenBank/DDBJ whole genome shotgun (WGS) entry which is preliminary data.</text>
</comment>
<evidence type="ECO:0000256" key="8">
    <source>
        <dbReference type="ARBA" id="ARBA00022723"/>
    </source>
</evidence>
<dbReference type="GO" id="GO:0051539">
    <property type="term" value="F:4 iron, 4 sulfur cluster binding"/>
    <property type="evidence" value="ECO:0007669"/>
    <property type="project" value="UniProtKB-KW"/>
</dbReference>
<keyword evidence="5 13" id="KW-0963">Cytoplasm</keyword>
<dbReference type="Gene3D" id="3.40.50.10800">
    <property type="entry name" value="NadA-like"/>
    <property type="match status" value="3"/>
</dbReference>
<evidence type="ECO:0000256" key="2">
    <source>
        <dbReference type="ARBA" id="ARBA00005065"/>
    </source>
</evidence>
<protein>
    <recommendedName>
        <fullName evidence="12 13">Quinolinate synthase</fullName>
        <ecNumber evidence="3 13">2.5.1.72</ecNumber>
    </recommendedName>
</protein>
<feature type="binding site" evidence="13">
    <location>
        <position position="246"/>
    </location>
    <ligand>
        <name>[4Fe-4S] cluster</name>
        <dbReference type="ChEBI" id="CHEBI:49883"/>
    </ligand>
</feature>
<dbReference type="Pfam" id="PF02445">
    <property type="entry name" value="NadA"/>
    <property type="match status" value="1"/>
</dbReference>
<evidence type="ECO:0000256" key="10">
    <source>
        <dbReference type="ARBA" id="ARBA00023014"/>
    </source>
</evidence>
<evidence type="ECO:0000313" key="14">
    <source>
        <dbReference type="EMBL" id="OIJ24718.1"/>
    </source>
</evidence>
<evidence type="ECO:0000256" key="6">
    <source>
        <dbReference type="ARBA" id="ARBA00022642"/>
    </source>
</evidence>
<feature type="binding site" evidence="13">
    <location>
        <position position="174"/>
    </location>
    <ligand>
        <name>iminosuccinate</name>
        <dbReference type="ChEBI" id="CHEBI:77875"/>
    </ligand>
</feature>
<dbReference type="STRING" id="1844.UG56_021470"/>
<evidence type="ECO:0000313" key="15">
    <source>
        <dbReference type="Proteomes" id="UP000033772"/>
    </source>
</evidence>
<feature type="binding site" evidence="13">
    <location>
        <position position="57"/>
    </location>
    <ligand>
        <name>iminosuccinate</name>
        <dbReference type="ChEBI" id="CHEBI:77875"/>
    </ligand>
</feature>
<reference evidence="14" key="1">
    <citation type="submission" date="2016-10" db="EMBL/GenBank/DDBJ databases">
        <title>Draft Genome Sequence of Nocardioides luteus Strain BAFB, an Alkane-Degrading Bacterium Isolated from JP-7 Polluted Soil.</title>
        <authorList>
            <person name="Brown L."/>
            <person name="Ruiz O.N."/>
            <person name="Gunasekera T."/>
        </authorList>
    </citation>
    <scope>NUCLEOTIDE SEQUENCE [LARGE SCALE GENOMIC DNA]</scope>
    <source>
        <strain evidence="14">BAFB</strain>
    </source>
</reference>
<evidence type="ECO:0000256" key="12">
    <source>
        <dbReference type="ARBA" id="ARBA00073059"/>
    </source>
</evidence>
<dbReference type="UniPathway" id="UPA00253">
    <property type="reaction ID" value="UER00327"/>
</dbReference>
<keyword evidence="6 13" id="KW-0662">Pyridine nucleotide biosynthesis</keyword>
<dbReference type="InterPro" id="IPR003473">
    <property type="entry name" value="NadA"/>
</dbReference>
<dbReference type="RefSeq" id="WP_045548834.1">
    <property type="nucleotide sequence ID" value="NZ_JZDQ02000034.1"/>
</dbReference>
<keyword evidence="4 13" id="KW-0004">4Fe-4S</keyword>
<dbReference type="NCBIfam" id="TIGR00550">
    <property type="entry name" value="nadA"/>
    <property type="match status" value="1"/>
</dbReference>
<dbReference type="PANTHER" id="PTHR30573:SF0">
    <property type="entry name" value="QUINOLINATE SYNTHASE, CHLOROPLASTIC"/>
    <property type="match status" value="1"/>
</dbReference>
<comment type="subcellular location">
    <subcellularLocation>
        <location evidence="13">Cytoplasm</location>
    </subcellularLocation>
</comment>
<evidence type="ECO:0000256" key="5">
    <source>
        <dbReference type="ARBA" id="ARBA00022490"/>
    </source>
</evidence>
<evidence type="ECO:0000256" key="9">
    <source>
        <dbReference type="ARBA" id="ARBA00023004"/>
    </source>
</evidence>
<comment type="cofactor">
    <cofactor evidence="13">
        <name>[4Fe-4S] cluster</name>
        <dbReference type="ChEBI" id="CHEBI:49883"/>
    </cofactor>
    <text evidence="13">Binds 1 [4Fe-4S] cluster per subunit.</text>
</comment>
<comment type="catalytic activity">
    <reaction evidence="11">
        <text>iminosuccinate + dihydroxyacetone phosphate = quinolinate + phosphate + 2 H2O + H(+)</text>
        <dbReference type="Rhea" id="RHEA:25888"/>
        <dbReference type="ChEBI" id="CHEBI:15377"/>
        <dbReference type="ChEBI" id="CHEBI:15378"/>
        <dbReference type="ChEBI" id="CHEBI:29959"/>
        <dbReference type="ChEBI" id="CHEBI:43474"/>
        <dbReference type="ChEBI" id="CHEBI:57642"/>
        <dbReference type="ChEBI" id="CHEBI:77875"/>
        <dbReference type="EC" id="2.5.1.72"/>
    </reaction>
    <physiologicalReaction direction="left-to-right" evidence="11">
        <dbReference type="Rhea" id="RHEA:25889"/>
    </physiologicalReaction>
</comment>
<dbReference type="EMBL" id="JZDQ02000034">
    <property type="protein sequence ID" value="OIJ24718.1"/>
    <property type="molecule type" value="Genomic_DNA"/>
</dbReference>
<feature type="binding site" evidence="13">
    <location>
        <position position="289"/>
    </location>
    <ligand>
        <name>iminosuccinate</name>
        <dbReference type="ChEBI" id="CHEBI:77875"/>
    </ligand>
</feature>
<dbReference type="PANTHER" id="PTHR30573">
    <property type="entry name" value="QUINOLINATE SYNTHETASE A"/>
    <property type="match status" value="1"/>
</dbReference>
<sequence length="390" mass="42390">MTTVDLPLLPLGRGTDLNSERGVECPGDLPAASDPDLVKRALAAKEKLGDKVFVLGHHYQRDEVIQFADVTGDSFKLARDAAARPDAEYIVFCGVHFMAESADILTSPSQAVILPDLAAGCSMADMARLGQVEKAWEALSEAGVAEQVVPVTYMNSSADIKAFCGRHDGVVCTSSNAQAVLEWAFEQKSDAKVLFFPDQHLGRNTAVLKLGMSLDDCVVWDPLKPGGGVTPEELRAAKMILWKGHCSVHGRFSPDTIDDLRAEIPGVQILVHPECQHEVVLKADLVGSTEFIISTIEAAPPGSAWAVGTELNLVKRLAAAHPDKRIVFLDRTVCYCSTMNRIDLPHFVWALESLVEGQVVNRIEVDADTEHYAKLALQRMLDLPGKTQDD</sequence>
<dbReference type="GO" id="GO:0046872">
    <property type="term" value="F:metal ion binding"/>
    <property type="evidence" value="ECO:0007669"/>
    <property type="project" value="UniProtKB-KW"/>
</dbReference>
<dbReference type="Proteomes" id="UP000033772">
    <property type="component" value="Unassembled WGS sequence"/>
</dbReference>
<dbReference type="EC" id="2.5.1.72" evidence="3 13"/>
<dbReference type="GO" id="GO:0005829">
    <property type="term" value="C:cytosol"/>
    <property type="evidence" value="ECO:0007669"/>
    <property type="project" value="TreeGrafter"/>
</dbReference>
<evidence type="ECO:0000256" key="1">
    <source>
        <dbReference type="ARBA" id="ARBA00003791"/>
    </source>
</evidence>
<feature type="binding site" evidence="13">
    <location>
        <begin position="153"/>
        <end position="155"/>
    </location>
    <ligand>
        <name>iminosuccinate</name>
        <dbReference type="ChEBI" id="CHEBI:77875"/>
    </ligand>
</feature>
<comment type="pathway">
    <text evidence="2 13">Cofactor biosynthesis; NAD(+) biosynthesis; quinolinate from iminoaspartate: step 1/1.</text>
</comment>
<evidence type="ECO:0000256" key="4">
    <source>
        <dbReference type="ARBA" id="ARBA00022485"/>
    </source>
</evidence>
<dbReference type="NCBIfam" id="NF006881">
    <property type="entry name" value="PRK09375.2-2"/>
    <property type="match status" value="1"/>
</dbReference>
<evidence type="ECO:0000256" key="11">
    <source>
        <dbReference type="ARBA" id="ARBA00050125"/>
    </source>
</evidence>
<feature type="binding site" evidence="13">
    <location>
        <begin position="272"/>
        <end position="274"/>
    </location>
    <ligand>
        <name>iminosuccinate</name>
        <dbReference type="ChEBI" id="CHEBI:77875"/>
    </ligand>
</feature>
<evidence type="ECO:0000256" key="13">
    <source>
        <dbReference type="HAMAP-Rule" id="MF_00569"/>
    </source>
</evidence>
<keyword evidence="8 13" id="KW-0479">Metal-binding</keyword>
<keyword evidence="15" id="KW-1185">Reference proteome</keyword>
<feature type="binding site" evidence="13">
    <location>
        <position position="121"/>
    </location>
    <ligand>
        <name>[4Fe-4S] cluster</name>
        <dbReference type="ChEBI" id="CHEBI:49883"/>
    </ligand>
</feature>
<dbReference type="HAMAP" id="MF_00569">
    <property type="entry name" value="NadA_type3"/>
    <property type="match status" value="1"/>
</dbReference>
<dbReference type="SUPFAM" id="SSF142754">
    <property type="entry name" value="NadA-like"/>
    <property type="match status" value="1"/>
</dbReference>
<dbReference type="InterPro" id="IPR023515">
    <property type="entry name" value="Quinolinate_synth_A_type3"/>
</dbReference>
<dbReference type="InterPro" id="IPR036094">
    <property type="entry name" value="NadA_sf"/>
</dbReference>
<name>A0A1J4MZF0_9ACTN</name>